<dbReference type="KEGG" id="bfo:118413674"/>
<dbReference type="AlphaFoldDB" id="A0A9J7L0R9"/>
<sequence length="148" mass="15841">MLERGPAITKNGAITLCWSGWRDDDSGIAEYEYEVFKLRPFGDVLGMRGLAPVAGQTGTVGAGATQASILLTEPGVYCIVLTVEDACGPNDGNVVIARRFLIYDDNSTVEADTSGHHPMWAESTSDVTGGVWQTNLQDAMDNGPQVIY</sequence>
<dbReference type="OrthoDB" id="6054340at2759"/>
<reference evidence="2" key="2">
    <citation type="submission" date="2025-08" db="UniProtKB">
        <authorList>
            <consortium name="RefSeq"/>
        </authorList>
    </citation>
    <scope>IDENTIFICATION</scope>
    <source>
        <strain evidence="2">S238N-H82</strain>
        <tissue evidence="2">Testes</tissue>
    </source>
</reference>
<dbReference type="RefSeq" id="XP_035673094.1">
    <property type="nucleotide sequence ID" value="XM_035817201.1"/>
</dbReference>
<evidence type="ECO:0000313" key="2">
    <source>
        <dbReference type="RefSeq" id="XP_035673094.1"/>
    </source>
</evidence>
<proteinExistence type="predicted"/>
<dbReference type="GeneID" id="118413674"/>
<keyword evidence="1" id="KW-1185">Reference proteome</keyword>
<protein>
    <submittedName>
        <fullName evidence="2">Uncharacterized protein LOC118413674</fullName>
    </submittedName>
</protein>
<accession>A0A9J7L0R9</accession>
<dbReference type="OMA" id="GHINLRW"/>
<name>A0A9J7L0R9_BRAFL</name>
<gene>
    <name evidence="2" type="primary">LOC118413674</name>
</gene>
<evidence type="ECO:0000313" key="1">
    <source>
        <dbReference type="Proteomes" id="UP000001554"/>
    </source>
</evidence>
<dbReference type="Proteomes" id="UP000001554">
    <property type="component" value="Chromosome 4"/>
</dbReference>
<reference evidence="1" key="1">
    <citation type="journal article" date="2020" name="Nat. Ecol. Evol.">
        <title>Deeply conserved synteny resolves early events in vertebrate evolution.</title>
        <authorList>
            <person name="Simakov O."/>
            <person name="Marletaz F."/>
            <person name="Yue J.X."/>
            <person name="O'Connell B."/>
            <person name="Jenkins J."/>
            <person name="Brandt A."/>
            <person name="Calef R."/>
            <person name="Tung C.H."/>
            <person name="Huang T.K."/>
            <person name="Schmutz J."/>
            <person name="Satoh N."/>
            <person name="Yu J.K."/>
            <person name="Putnam N.H."/>
            <person name="Green R.E."/>
            <person name="Rokhsar D.S."/>
        </authorList>
    </citation>
    <scope>NUCLEOTIDE SEQUENCE [LARGE SCALE GENOMIC DNA]</scope>
    <source>
        <strain evidence="1">S238N-H82</strain>
    </source>
</reference>
<organism evidence="1 2">
    <name type="scientific">Branchiostoma floridae</name>
    <name type="common">Florida lancelet</name>
    <name type="synonym">Amphioxus</name>
    <dbReference type="NCBI Taxonomy" id="7739"/>
    <lineage>
        <taxon>Eukaryota</taxon>
        <taxon>Metazoa</taxon>
        <taxon>Chordata</taxon>
        <taxon>Cephalochordata</taxon>
        <taxon>Leptocardii</taxon>
        <taxon>Amphioxiformes</taxon>
        <taxon>Branchiostomatidae</taxon>
        <taxon>Branchiostoma</taxon>
    </lineage>
</organism>